<organism evidence="2 3">
    <name type="scientific">Candidatus Lloydbacteria bacterium RIFCSPLOWO2_01_FULL_50_20</name>
    <dbReference type="NCBI Taxonomy" id="1798665"/>
    <lineage>
        <taxon>Bacteria</taxon>
        <taxon>Candidatus Lloydiibacteriota</taxon>
    </lineage>
</organism>
<keyword evidence="1" id="KW-0472">Membrane</keyword>
<dbReference type="Proteomes" id="UP000178534">
    <property type="component" value="Unassembled WGS sequence"/>
</dbReference>
<evidence type="ECO:0000313" key="3">
    <source>
        <dbReference type="Proteomes" id="UP000178534"/>
    </source>
</evidence>
<sequence>MLWGALLADDRMPRSSATGIDGRPFLLDRFSGFGRMHAELFWRWTIDTKATICFLGNILWYGILAYVIAVPVGFFFALLFAGVFIGLGVTHYELTGHPLDFFGLSIFQLIFTIVFALLLLYKYGVNPFVQLASEKLEKSETSK</sequence>
<feature type="transmembrane region" description="Helical" evidence="1">
    <location>
        <begin position="58"/>
        <end position="89"/>
    </location>
</feature>
<feature type="transmembrane region" description="Helical" evidence="1">
    <location>
        <begin position="101"/>
        <end position="121"/>
    </location>
</feature>
<evidence type="ECO:0000256" key="1">
    <source>
        <dbReference type="SAM" id="Phobius"/>
    </source>
</evidence>
<keyword evidence="1" id="KW-1133">Transmembrane helix</keyword>
<protein>
    <submittedName>
        <fullName evidence="2">Uncharacterized protein</fullName>
    </submittedName>
</protein>
<gene>
    <name evidence="2" type="ORF">A2942_02330</name>
</gene>
<dbReference type="EMBL" id="MHLP01000022">
    <property type="protein sequence ID" value="OGZ12430.1"/>
    <property type="molecule type" value="Genomic_DNA"/>
</dbReference>
<keyword evidence="1" id="KW-0812">Transmembrane</keyword>
<comment type="caution">
    <text evidence="2">The sequence shown here is derived from an EMBL/GenBank/DDBJ whole genome shotgun (WGS) entry which is preliminary data.</text>
</comment>
<dbReference type="AlphaFoldDB" id="A0A1G2DHT0"/>
<evidence type="ECO:0000313" key="2">
    <source>
        <dbReference type="EMBL" id="OGZ12430.1"/>
    </source>
</evidence>
<accession>A0A1G2DHT0</accession>
<reference evidence="2 3" key="1">
    <citation type="journal article" date="2016" name="Nat. Commun.">
        <title>Thousands of microbial genomes shed light on interconnected biogeochemical processes in an aquifer system.</title>
        <authorList>
            <person name="Anantharaman K."/>
            <person name="Brown C.T."/>
            <person name="Hug L.A."/>
            <person name="Sharon I."/>
            <person name="Castelle C.J."/>
            <person name="Probst A.J."/>
            <person name="Thomas B.C."/>
            <person name="Singh A."/>
            <person name="Wilkins M.J."/>
            <person name="Karaoz U."/>
            <person name="Brodie E.L."/>
            <person name="Williams K.H."/>
            <person name="Hubbard S.S."/>
            <person name="Banfield J.F."/>
        </authorList>
    </citation>
    <scope>NUCLEOTIDE SEQUENCE [LARGE SCALE GENOMIC DNA]</scope>
</reference>
<proteinExistence type="predicted"/>
<name>A0A1G2DHT0_9BACT</name>